<organism evidence="9 10">
    <name type="scientific">Coccomyxa viridis</name>
    <dbReference type="NCBI Taxonomy" id="1274662"/>
    <lineage>
        <taxon>Eukaryota</taxon>
        <taxon>Viridiplantae</taxon>
        <taxon>Chlorophyta</taxon>
        <taxon>core chlorophytes</taxon>
        <taxon>Trebouxiophyceae</taxon>
        <taxon>Trebouxiophyceae incertae sedis</taxon>
        <taxon>Coccomyxaceae</taxon>
        <taxon>Coccomyxa</taxon>
    </lineage>
</organism>
<evidence type="ECO:0000256" key="4">
    <source>
        <dbReference type="ARBA" id="ARBA00022559"/>
    </source>
</evidence>
<evidence type="ECO:0000256" key="3">
    <source>
        <dbReference type="ARBA" id="ARBA00013016"/>
    </source>
</evidence>
<keyword evidence="5" id="KW-0049">Antioxidant</keyword>
<evidence type="ECO:0000313" key="10">
    <source>
        <dbReference type="Proteomes" id="UP001497392"/>
    </source>
</evidence>
<accession>A0ABP1FRS0</accession>
<evidence type="ECO:0000313" key="9">
    <source>
        <dbReference type="EMBL" id="CAL5221265.1"/>
    </source>
</evidence>
<dbReference type="PANTHER" id="PTHR10430:SF16">
    <property type="entry name" value="PEROXIREDOXIN-5, MITOCHONDRIAL"/>
    <property type="match status" value="1"/>
</dbReference>
<evidence type="ECO:0000259" key="8">
    <source>
        <dbReference type="Pfam" id="PF08534"/>
    </source>
</evidence>
<evidence type="ECO:0000256" key="6">
    <source>
        <dbReference type="ARBA" id="ARBA00023002"/>
    </source>
</evidence>
<name>A0ABP1FRS0_9CHLO</name>
<gene>
    <name evidence="9" type="primary">g3425</name>
    <name evidence="9" type="ORF">VP750_LOCUS2924</name>
</gene>
<evidence type="ECO:0000256" key="2">
    <source>
        <dbReference type="ARBA" id="ARBA00010505"/>
    </source>
</evidence>
<dbReference type="Gene3D" id="3.40.30.10">
    <property type="entry name" value="Glutaredoxin"/>
    <property type="match status" value="1"/>
</dbReference>
<evidence type="ECO:0000256" key="5">
    <source>
        <dbReference type="ARBA" id="ARBA00022862"/>
    </source>
</evidence>
<dbReference type="Proteomes" id="UP001497392">
    <property type="component" value="Unassembled WGS sequence"/>
</dbReference>
<reference evidence="9 10" key="1">
    <citation type="submission" date="2024-06" db="EMBL/GenBank/DDBJ databases">
        <authorList>
            <person name="Kraege A."/>
            <person name="Thomma B."/>
        </authorList>
    </citation>
    <scope>NUCLEOTIDE SEQUENCE [LARGE SCALE GENOMIC DNA]</scope>
</reference>
<dbReference type="EC" id="1.11.1.25" evidence="3"/>
<dbReference type="PANTHER" id="PTHR10430">
    <property type="entry name" value="PEROXIREDOXIN"/>
    <property type="match status" value="1"/>
</dbReference>
<dbReference type="InterPro" id="IPR013740">
    <property type="entry name" value="Redoxin"/>
</dbReference>
<keyword evidence="10" id="KW-1185">Reference proteome</keyword>
<proteinExistence type="inferred from homology"/>
<dbReference type="EMBL" id="CAXHTA020000005">
    <property type="protein sequence ID" value="CAL5221265.1"/>
    <property type="molecule type" value="Genomic_DNA"/>
</dbReference>
<keyword evidence="4" id="KW-0575">Peroxidase</keyword>
<dbReference type="InterPro" id="IPR037944">
    <property type="entry name" value="PRX5-like"/>
</dbReference>
<evidence type="ECO:0000256" key="1">
    <source>
        <dbReference type="ARBA" id="ARBA00001711"/>
    </source>
</evidence>
<feature type="domain" description="Redoxin" evidence="8">
    <location>
        <begin position="10"/>
        <end position="143"/>
    </location>
</feature>
<dbReference type="Pfam" id="PF08534">
    <property type="entry name" value="Redoxin"/>
    <property type="match status" value="1"/>
</dbReference>
<dbReference type="InterPro" id="IPR036249">
    <property type="entry name" value="Thioredoxin-like_sf"/>
</dbReference>
<keyword evidence="6" id="KW-0560">Oxidoreductase</keyword>
<sequence>MMRGDIKLDTTAGTKTLRELLKGHITVICGLPDMGKVCEEHVKGYIDLADALKDEGVKKVVVMAVDKASVVDGWLKEKYGDACSGVEAVGDDIGAFTRMLGVNINDPDRPQKTQRFSVLIDNGILLKMKVEESCGKVKDTDAESILGVFRDLKTLIA</sequence>
<dbReference type="SUPFAM" id="SSF52833">
    <property type="entry name" value="Thioredoxin-like"/>
    <property type="match status" value="1"/>
</dbReference>
<evidence type="ECO:0000256" key="7">
    <source>
        <dbReference type="ARBA" id="ARBA00031688"/>
    </source>
</evidence>
<comment type="catalytic activity">
    <reaction evidence="1">
        <text>[glutaredoxin]-dithiol + a hydroperoxide = [glutaredoxin]-disulfide + an alcohol + H2O</text>
        <dbReference type="Rhea" id="RHEA:62624"/>
        <dbReference type="Rhea" id="RHEA-COMP:10729"/>
        <dbReference type="Rhea" id="RHEA-COMP:10730"/>
        <dbReference type="ChEBI" id="CHEBI:15377"/>
        <dbReference type="ChEBI" id="CHEBI:29950"/>
        <dbReference type="ChEBI" id="CHEBI:30879"/>
        <dbReference type="ChEBI" id="CHEBI:35924"/>
        <dbReference type="ChEBI" id="CHEBI:50058"/>
        <dbReference type="EC" id="1.11.1.25"/>
    </reaction>
</comment>
<comment type="caution">
    <text evidence="9">The sequence shown here is derived from an EMBL/GenBank/DDBJ whole genome shotgun (WGS) entry which is preliminary data.</text>
</comment>
<comment type="similarity">
    <text evidence="2">Belongs to the peroxiredoxin family. Prx5 subfamily.</text>
</comment>
<protein>
    <recommendedName>
        <fullName evidence="3">glutaredoxin-dependent peroxiredoxin</fullName>
        <ecNumber evidence="3">1.11.1.25</ecNumber>
    </recommendedName>
    <alternativeName>
        <fullName evidence="7">Glutaredoxin-dependent peroxiredoxin</fullName>
    </alternativeName>
</protein>